<evidence type="ECO:0000313" key="1">
    <source>
        <dbReference type="EMBL" id="KAF0024215.1"/>
    </source>
</evidence>
<reference evidence="1 2" key="1">
    <citation type="submission" date="2019-06" db="EMBL/GenBank/DDBJ databases">
        <title>Draft genomes of female and male turbot (Scophthalmus maximus).</title>
        <authorList>
            <person name="Xu H."/>
            <person name="Xu X.-W."/>
            <person name="Shao C."/>
            <person name="Chen S."/>
        </authorList>
    </citation>
    <scope>NUCLEOTIDE SEQUENCE [LARGE SCALE GENOMIC DNA]</scope>
    <source>
        <strain evidence="1">Ysfricsl-2016a</strain>
        <tissue evidence="1">Blood</tissue>
    </source>
</reference>
<name>A0A6A4RVH3_SCOMX</name>
<dbReference type="AlphaFoldDB" id="A0A6A4RVH3"/>
<dbReference type="Proteomes" id="UP000438429">
    <property type="component" value="Unassembled WGS sequence"/>
</dbReference>
<proteinExistence type="predicted"/>
<dbReference type="EMBL" id="VEVO01000021">
    <property type="protein sequence ID" value="KAF0024215.1"/>
    <property type="molecule type" value="Genomic_DNA"/>
</dbReference>
<sequence>MWRTCSQSSKKKKERELESLSAFALPKQPNTSIWRHISICRAAVYTSRVVVVLWRLELLADLFPHKRSIKYFLRNKGNIYLARREDEDEEEEEEKEPE</sequence>
<evidence type="ECO:0000313" key="2">
    <source>
        <dbReference type="Proteomes" id="UP000438429"/>
    </source>
</evidence>
<protein>
    <submittedName>
        <fullName evidence="1">Uncharacterized protein</fullName>
    </submittedName>
</protein>
<organism evidence="1 2">
    <name type="scientific">Scophthalmus maximus</name>
    <name type="common">Turbot</name>
    <name type="synonym">Psetta maxima</name>
    <dbReference type="NCBI Taxonomy" id="52904"/>
    <lineage>
        <taxon>Eukaryota</taxon>
        <taxon>Metazoa</taxon>
        <taxon>Chordata</taxon>
        <taxon>Craniata</taxon>
        <taxon>Vertebrata</taxon>
        <taxon>Euteleostomi</taxon>
        <taxon>Actinopterygii</taxon>
        <taxon>Neopterygii</taxon>
        <taxon>Teleostei</taxon>
        <taxon>Neoteleostei</taxon>
        <taxon>Acanthomorphata</taxon>
        <taxon>Carangaria</taxon>
        <taxon>Pleuronectiformes</taxon>
        <taxon>Pleuronectoidei</taxon>
        <taxon>Scophthalmidae</taxon>
        <taxon>Scophthalmus</taxon>
    </lineage>
</organism>
<comment type="caution">
    <text evidence="1">The sequence shown here is derived from an EMBL/GenBank/DDBJ whole genome shotgun (WGS) entry which is preliminary data.</text>
</comment>
<gene>
    <name evidence="1" type="ORF">F2P81_023017</name>
</gene>
<accession>A0A6A4RVH3</accession>